<protein>
    <recommendedName>
        <fullName evidence="4">Lipoprotein</fullName>
    </recommendedName>
</protein>
<evidence type="ECO:0008006" key="4">
    <source>
        <dbReference type="Google" id="ProtNLM"/>
    </source>
</evidence>
<dbReference type="EMBL" id="BAAAVS010000060">
    <property type="protein sequence ID" value="GAA3048850.1"/>
    <property type="molecule type" value="Genomic_DNA"/>
</dbReference>
<sequence>MTRSSSAIAAVVLVAGLVLSGCAKSSEAAPVDLKALVPAPANVTNTVGPDPISNNGIRFHYQAAAAPGPAMVAYRNALRDKGWQVTTIVTSEGGTGGGATYTGTNGDAYTVVDGGGFEQQTFIDICLWPKRPEEPNCTRAKR</sequence>
<accession>A0ABP6LN84</accession>
<name>A0ABP6LN84_9ACTN</name>
<comment type="caution">
    <text evidence="2">The sequence shown here is derived from an EMBL/GenBank/DDBJ whole genome shotgun (WGS) entry which is preliminary data.</text>
</comment>
<feature type="signal peptide" evidence="1">
    <location>
        <begin position="1"/>
        <end position="28"/>
    </location>
</feature>
<evidence type="ECO:0000313" key="2">
    <source>
        <dbReference type="EMBL" id="GAA3048850.1"/>
    </source>
</evidence>
<gene>
    <name evidence="2" type="ORF">GCM10010528_29960</name>
</gene>
<dbReference type="Proteomes" id="UP001501035">
    <property type="component" value="Unassembled WGS sequence"/>
</dbReference>
<reference evidence="3" key="1">
    <citation type="journal article" date="2019" name="Int. J. Syst. Evol. Microbiol.">
        <title>The Global Catalogue of Microorganisms (GCM) 10K type strain sequencing project: providing services to taxonomists for standard genome sequencing and annotation.</title>
        <authorList>
            <consortium name="The Broad Institute Genomics Platform"/>
            <consortium name="The Broad Institute Genome Sequencing Center for Infectious Disease"/>
            <person name="Wu L."/>
            <person name="Ma J."/>
        </authorList>
    </citation>
    <scope>NUCLEOTIDE SEQUENCE [LARGE SCALE GENOMIC DNA]</scope>
    <source>
        <strain evidence="3">JCM 14234</strain>
    </source>
</reference>
<dbReference type="RefSeq" id="WP_290706072.1">
    <property type="nucleotide sequence ID" value="NZ_BAAAVS010000060.1"/>
</dbReference>
<organism evidence="2 3">
    <name type="scientific">Gordonia defluvii</name>
    <dbReference type="NCBI Taxonomy" id="283718"/>
    <lineage>
        <taxon>Bacteria</taxon>
        <taxon>Bacillati</taxon>
        <taxon>Actinomycetota</taxon>
        <taxon>Actinomycetes</taxon>
        <taxon>Mycobacteriales</taxon>
        <taxon>Gordoniaceae</taxon>
        <taxon>Gordonia</taxon>
    </lineage>
</organism>
<proteinExistence type="predicted"/>
<keyword evidence="3" id="KW-1185">Reference proteome</keyword>
<evidence type="ECO:0000313" key="3">
    <source>
        <dbReference type="Proteomes" id="UP001501035"/>
    </source>
</evidence>
<keyword evidence="1" id="KW-0732">Signal</keyword>
<evidence type="ECO:0000256" key="1">
    <source>
        <dbReference type="SAM" id="SignalP"/>
    </source>
</evidence>
<feature type="chain" id="PRO_5047086912" description="Lipoprotein" evidence="1">
    <location>
        <begin position="29"/>
        <end position="142"/>
    </location>
</feature>
<dbReference type="PROSITE" id="PS51257">
    <property type="entry name" value="PROKAR_LIPOPROTEIN"/>
    <property type="match status" value="1"/>
</dbReference>